<name>A0ABU3RQX4_9MICO</name>
<evidence type="ECO:0000313" key="2">
    <source>
        <dbReference type="Proteomes" id="UP001256673"/>
    </source>
</evidence>
<dbReference type="RefSeq" id="WP_316000426.1">
    <property type="nucleotide sequence ID" value="NZ_JAWDIU010000001.1"/>
</dbReference>
<keyword evidence="2" id="KW-1185">Reference proteome</keyword>
<evidence type="ECO:0008006" key="3">
    <source>
        <dbReference type="Google" id="ProtNLM"/>
    </source>
</evidence>
<gene>
    <name evidence="1" type="ORF">RWH43_00895</name>
</gene>
<protein>
    <recommendedName>
        <fullName evidence="3">DNA-binding protein</fullName>
    </recommendedName>
</protein>
<dbReference type="EMBL" id="JAWDIU010000001">
    <property type="protein sequence ID" value="MDU0325301.1"/>
    <property type="molecule type" value="Genomic_DNA"/>
</dbReference>
<sequence>MTETYLTPHQVHDRWPFLSVGHLAQLRFIGAAEHGKGPKFLKPTPRTVVYRESDVIAWLEASERTSTAAVSR</sequence>
<proteinExistence type="predicted"/>
<comment type="caution">
    <text evidence="1">The sequence shown here is derived from an EMBL/GenBank/DDBJ whole genome shotgun (WGS) entry which is preliminary data.</text>
</comment>
<evidence type="ECO:0000313" key="1">
    <source>
        <dbReference type="EMBL" id="MDU0325301.1"/>
    </source>
</evidence>
<dbReference type="Proteomes" id="UP001256673">
    <property type="component" value="Unassembled WGS sequence"/>
</dbReference>
<accession>A0ABU3RQX4</accession>
<organism evidence="1 2">
    <name type="scientific">Microbacterium algihabitans</name>
    <dbReference type="NCBI Taxonomy" id="3075992"/>
    <lineage>
        <taxon>Bacteria</taxon>
        <taxon>Bacillati</taxon>
        <taxon>Actinomycetota</taxon>
        <taxon>Actinomycetes</taxon>
        <taxon>Micrococcales</taxon>
        <taxon>Microbacteriaceae</taxon>
        <taxon>Microbacterium</taxon>
    </lineage>
</organism>
<reference evidence="1 2" key="1">
    <citation type="submission" date="2023-09" db="EMBL/GenBank/DDBJ databases">
        <title>Microbacterium fusihabitans sp. nov., Microbacterium phycihabitans sp. nov., and Microbacterium cervinum sp. nov., isolated from dried seaweeds of beach.</title>
        <authorList>
            <person name="Lee S.D."/>
        </authorList>
    </citation>
    <scope>NUCLEOTIDE SEQUENCE [LARGE SCALE GENOMIC DNA]</scope>
    <source>
        <strain evidence="1 2">KSW2-21</strain>
    </source>
</reference>